<evidence type="ECO:0000313" key="1">
    <source>
        <dbReference type="EMBL" id="JAU01244.1"/>
    </source>
</evidence>
<dbReference type="EMBL" id="GFAA01002191">
    <property type="protein sequence ID" value="JAU01244.1"/>
    <property type="molecule type" value="mRNA"/>
</dbReference>
<dbReference type="AlphaFoldDB" id="A0A1E1XPU6"/>
<protein>
    <submittedName>
        <fullName evidence="1">Uncharacterized protein</fullName>
    </submittedName>
</protein>
<sequence>MLSFINCSEERDRFQVVPIPVPIENFEAAGVVKLWCVRVNHLFYVLKGDENLYTCCVNTSPSVPFKSIKIVLASSLRTLLSVRSNHVVLIFDDGSIRTLHFVPEDGWVEDVTFKLPVDATCTVEYASSSTSSSLYWIQRSTQFPDEVGYSLWKCSFSSDRDELPSTQCLAHRLPAFQLYVLRHTVIIIPSLPDPSNVYLVFGSAHDLKMGSLAKQVVLLTTTLSSPLDVATFYKRHIRFWQMQTHATLVLHGCVSPLASCLYLLLKDSTVVMLSSSGEVLWRVALQEVPPHIVGCGVMASTLCLFEDSAVQLYDLTEGTLLEEVTLQGTFCGVLPSLWAFWTTNGVYRLSVSGNTWYRNSPGQLQSEALVYAAWHAGAETVPRFPTDAQVRTKLNRILHPLVECYCKLQQTKVALTS</sequence>
<accession>A0A1E1XPU6</accession>
<reference evidence="1" key="2">
    <citation type="journal article" date="2017" name="Front. Cell. Infect. Microbiol.">
        <title>Analysis of the Salivary Gland Transcriptome of Unfed and Partially Fed Amblyomma sculptum Ticks and Descriptive Proteome of the Saliva.</title>
        <authorList>
            <person name="Esteves E."/>
            <person name="Maruyama S.R."/>
            <person name="Kawahara R."/>
            <person name="Fujita A."/>
            <person name="Martins L.A."/>
            <person name="Righi A.A."/>
            <person name="Costa F.B."/>
            <person name="Palmisano G."/>
            <person name="Labruna M.B."/>
            <person name="Sa-Nunes A."/>
            <person name="Ribeiro J.M.C."/>
            <person name="Fogaca A.C."/>
        </authorList>
    </citation>
    <scope>NUCLEOTIDE SEQUENCE</scope>
</reference>
<organism evidence="1">
    <name type="scientific">Amblyomma sculptum</name>
    <name type="common">Tick</name>
    <dbReference type="NCBI Taxonomy" id="1581419"/>
    <lineage>
        <taxon>Eukaryota</taxon>
        <taxon>Metazoa</taxon>
        <taxon>Ecdysozoa</taxon>
        <taxon>Arthropoda</taxon>
        <taxon>Chelicerata</taxon>
        <taxon>Arachnida</taxon>
        <taxon>Acari</taxon>
        <taxon>Parasitiformes</taxon>
        <taxon>Ixodida</taxon>
        <taxon>Ixodoidea</taxon>
        <taxon>Ixodidae</taxon>
        <taxon>Amblyomminae</taxon>
        <taxon>Amblyomma</taxon>
    </lineage>
</organism>
<reference evidence="1" key="1">
    <citation type="submission" date="2016-09" db="EMBL/GenBank/DDBJ databases">
        <authorList>
            <person name="Capua I."/>
            <person name="De Benedictis P."/>
            <person name="Joannis T."/>
            <person name="Lombin L.H."/>
            <person name="Cattoli G."/>
        </authorList>
    </citation>
    <scope>NUCLEOTIDE SEQUENCE</scope>
</reference>
<name>A0A1E1XPU6_AMBSC</name>
<proteinExistence type="evidence at transcript level"/>